<dbReference type="STRING" id="665126.ABB55_14700"/>
<feature type="signal peptide" evidence="1">
    <location>
        <begin position="1"/>
        <end position="23"/>
    </location>
</feature>
<accession>A0A0P6VKW2</accession>
<evidence type="ECO:0000256" key="1">
    <source>
        <dbReference type="SAM" id="SignalP"/>
    </source>
</evidence>
<evidence type="ECO:0000313" key="3">
    <source>
        <dbReference type="Proteomes" id="UP000048984"/>
    </source>
</evidence>
<dbReference type="SUPFAM" id="SSF53850">
    <property type="entry name" value="Periplasmic binding protein-like II"/>
    <property type="match status" value="1"/>
</dbReference>
<reference evidence="2 3" key="1">
    <citation type="submission" date="2015-09" db="EMBL/GenBank/DDBJ databases">
        <authorList>
            <person name="Jackson K.R."/>
            <person name="Lunt B.L."/>
            <person name="Fisher J.N.B."/>
            <person name="Gardner A.V."/>
            <person name="Bailey M.E."/>
            <person name="Deus L.M."/>
            <person name="Earl A.S."/>
            <person name="Gibby P.D."/>
            <person name="Hartmann K.A."/>
            <person name="Liu J.E."/>
            <person name="Manci A.M."/>
            <person name="Nielsen D.A."/>
            <person name="Solomon M.B."/>
            <person name="Breakwell D.P."/>
            <person name="Burnett S.H."/>
            <person name="Grose J.H."/>
        </authorList>
    </citation>
    <scope>NUCLEOTIDE SEQUENCE [LARGE SCALE GENOMIC DNA]</scope>
    <source>
        <strain evidence="2 3">16</strain>
    </source>
</reference>
<reference evidence="2 3" key="2">
    <citation type="submission" date="2015-10" db="EMBL/GenBank/DDBJ databases">
        <title>Draft Genome Sequence of Prosthecomicrobium hirschii ATCC 27832.</title>
        <authorList>
            <person name="Daniel J."/>
            <person name="Givan S.A."/>
            <person name="Brun Y.V."/>
            <person name="Brown P.J."/>
        </authorList>
    </citation>
    <scope>NUCLEOTIDE SEQUENCE [LARGE SCALE GENOMIC DNA]</scope>
    <source>
        <strain evidence="2 3">16</strain>
    </source>
</reference>
<dbReference type="PANTHER" id="PTHR30024:SF2">
    <property type="entry name" value="ABC TRANSPORTER SUBSTRATE-BINDING PROTEIN"/>
    <property type="match status" value="1"/>
</dbReference>
<dbReference type="EMBL" id="LJYW01000001">
    <property type="protein sequence ID" value="KPL53306.1"/>
    <property type="molecule type" value="Genomic_DNA"/>
</dbReference>
<protein>
    <submittedName>
        <fullName evidence="2">ABC transporter substrate-binding protein</fullName>
    </submittedName>
</protein>
<dbReference type="Proteomes" id="UP000048984">
    <property type="component" value="Unassembled WGS sequence"/>
</dbReference>
<proteinExistence type="predicted"/>
<dbReference type="AlphaFoldDB" id="A0A0P6VKW2"/>
<evidence type="ECO:0000313" key="2">
    <source>
        <dbReference type="EMBL" id="KPL53306.1"/>
    </source>
</evidence>
<name>A0A0P6VKW2_9HYPH</name>
<keyword evidence="1" id="KW-0732">Signal</keyword>
<comment type="caution">
    <text evidence="2">The sequence shown here is derived from an EMBL/GenBank/DDBJ whole genome shotgun (WGS) entry which is preliminary data.</text>
</comment>
<dbReference type="PANTHER" id="PTHR30024">
    <property type="entry name" value="ALIPHATIC SULFONATES-BINDING PROTEIN-RELATED"/>
    <property type="match status" value="1"/>
</dbReference>
<keyword evidence="3" id="KW-1185">Reference proteome</keyword>
<sequence>MFTRRNVLALGAALVAAPGGAFAQAKTDIAISRQPGILYLPTHVIEKKKLLEKHAERLGLPGVTTKWIAFSNGGAQQDALLSGSVDIINTGTGPLLVLWDKTRGRVKGICASSAQPLLLISRDPRIKSLADFGEGDKIAVPTVRVSTQAILLQLAASQMFGPDKWNHFDAMTVQLGHPDAFVALKNPSHEVKSHFAAPPFQAYGLKQVPGAHVVANSAEIIGSPLSQGQFMTTTGFAEANPKIVQALRAAAEEAKAFVETNTAEALEIYREVTGDKTSTADLLDVLKEPGMMEWNIYPQGTMKFATHLAKIGAIKNQPASWKDYYLPVAHDLPGN</sequence>
<dbReference type="RefSeq" id="WP_054359471.1">
    <property type="nucleotide sequence ID" value="NZ_LJYW01000001.1"/>
</dbReference>
<feature type="chain" id="PRO_5006131601" evidence="1">
    <location>
        <begin position="24"/>
        <end position="335"/>
    </location>
</feature>
<dbReference type="Gene3D" id="3.40.190.10">
    <property type="entry name" value="Periplasmic binding protein-like II"/>
    <property type="match status" value="2"/>
</dbReference>
<gene>
    <name evidence="2" type="ORF">ABB55_14700</name>
</gene>
<organism evidence="2 3">
    <name type="scientific">Prosthecodimorpha hirschii</name>
    <dbReference type="NCBI Taxonomy" id="665126"/>
    <lineage>
        <taxon>Bacteria</taxon>
        <taxon>Pseudomonadati</taxon>
        <taxon>Pseudomonadota</taxon>
        <taxon>Alphaproteobacteria</taxon>
        <taxon>Hyphomicrobiales</taxon>
        <taxon>Ancalomicrobiaceae</taxon>
        <taxon>Prosthecodimorpha</taxon>
    </lineage>
</organism>
<dbReference type="InterPro" id="IPR006311">
    <property type="entry name" value="TAT_signal"/>
</dbReference>
<dbReference type="PROSITE" id="PS51318">
    <property type="entry name" value="TAT"/>
    <property type="match status" value="1"/>
</dbReference>